<dbReference type="PANTHER" id="PTHR31060">
    <property type="entry name" value="OSJNBA0011J08.25 PROTEIN-RELATED"/>
    <property type="match status" value="1"/>
</dbReference>
<name>A0AA41S0E3_PAPNU</name>
<evidence type="ECO:0000313" key="6">
    <source>
        <dbReference type="Proteomes" id="UP001177140"/>
    </source>
</evidence>
<gene>
    <name evidence="5" type="ORF">MKW94_023354</name>
</gene>
<organism evidence="5 6">
    <name type="scientific">Papaver nudicaule</name>
    <name type="common">Iceland poppy</name>
    <dbReference type="NCBI Taxonomy" id="74823"/>
    <lineage>
        <taxon>Eukaryota</taxon>
        <taxon>Viridiplantae</taxon>
        <taxon>Streptophyta</taxon>
        <taxon>Embryophyta</taxon>
        <taxon>Tracheophyta</taxon>
        <taxon>Spermatophyta</taxon>
        <taxon>Magnoliopsida</taxon>
        <taxon>Ranunculales</taxon>
        <taxon>Papaveraceae</taxon>
        <taxon>Papaveroideae</taxon>
        <taxon>Papaver</taxon>
    </lineage>
</organism>
<reference evidence="5" key="1">
    <citation type="submission" date="2022-03" db="EMBL/GenBank/DDBJ databases">
        <title>A functionally conserved STORR gene fusion in Papaver species that diverged 16.8 million years ago.</title>
        <authorList>
            <person name="Catania T."/>
        </authorList>
    </citation>
    <scope>NUCLEOTIDE SEQUENCE</scope>
    <source>
        <strain evidence="5">S-191538</strain>
    </source>
</reference>
<accession>A0AA41S0E3</accession>
<dbReference type="Proteomes" id="UP001177140">
    <property type="component" value="Unassembled WGS sequence"/>
</dbReference>
<dbReference type="InterPro" id="IPR058039">
    <property type="entry name" value="At3g05675-like_ankyrin"/>
</dbReference>
<comment type="caution">
    <text evidence="5">The sequence shown here is derived from an EMBL/GenBank/DDBJ whole genome shotgun (WGS) entry which is preliminary data.</text>
</comment>
<evidence type="ECO:0000256" key="2">
    <source>
        <dbReference type="ARBA" id="ARBA00004906"/>
    </source>
</evidence>
<dbReference type="InterPro" id="IPR038920">
    <property type="entry name" value="At3g05675-like"/>
</dbReference>
<comment type="pathway">
    <text evidence="2">Protein modification; protein ubiquitination.</text>
</comment>
<dbReference type="Pfam" id="PF25553">
    <property type="entry name" value="BTB-POZ_ANK-like"/>
    <property type="match status" value="1"/>
</dbReference>
<evidence type="ECO:0000256" key="3">
    <source>
        <dbReference type="ARBA" id="ARBA00022786"/>
    </source>
</evidence>
<evidence type="ECO:0000313" key="5">
    <source>
        <dbReference type="EMBL" id="MCL7026100.1"/>
    </source>
</evidence>
<evidence type="ECO:0000259" key="4">
    <source>
        <dbReference type="Pfam" id="PF25553"/>
    </source>
</evidence>
<protein>
    <recommendedName>
        <fullName evidence="4">At3g05675-like ankyrin-like domain-containing protein</fullName>
    </recommendedName>
</protein>
<feature type="domain" description="At3g05675-like ankyrin-like" evidence="4">
    <location>
        <begin position="18"/>
        <end position="198"/>
    </location>
</feature>
<keyword evidence="3" id="KW-0833">Ubl conjugation pathway</keyword>
<dbReference type="AlphaFoldDB" id="A0AA41S0E3"/>
<proteinExistence type="predicted"/>
<keyword evidence="6" id="KW-1185">Reference proteome</keyword>
<evidence type="ECO:0000256" key="1">
    <source>
        <dbReference type="ARBA" id="ARBA00002668"/>
    </source>
</evidence>
<dbReference type="PANTHER" id="PTHR31060:SF5">
    <property type="entry name" value="PRLI-INTERACTING FACTOR G, PUTATIVE, EXPRESSED-RELATED"/>
    <property type="match status" value="1"/>
</dbReference>
<sequence>MVLKLIRDHDSLRSNVICNKNILSSCESCLNSLLNLCEIAAKNYVNRKNEIALEVDNLLWLVDILVDWQAGEEFARMWANQQVLANLLMKYWYRIEFENSCHSINCITARLLVNIGNGKILPEKNTRQLLLKTWFRPLANDYSYLRKVKSFDQKVVEENIERMILELTPEDQQSILLAWLEYFMKNGIDCPDLRKGFEAGAEETPPNLSLPLK</sequence>
<comment type="function">
    <text evidence="1">May act as a substrate-specific adapter of an E3 ubiquitin-protein ligase complex (CUL3-RBX1-BTB) which mediates the ubiquitination and subsequent proteasomal degradation of target proteins.</text>
</comment>
<dbReference type="EMBL" id="JAJJMA010052555">
    <property type="protein sequence ID" value="MCL7026100.1"/>
    <property type="molecule type" value="Genomic_DNA"/>
</dbReference>